<feature type="signal peptide" evidence="4">
    <location>
        <begin position="1"/>
        <end position="22"/>
    </location>
</feature>
<protein>
    <submittedName>
        <fullName evidence="6">ABC transporter substrate-binding protein</fullName>
    </submittedName>
</protein>
<accession>A0A4D7B2V6</accession>
<dbReference type="CDD" id="cd06327">
    <property type="entry name" value="PBP1_SBP-like"/>
    <property type="match status" value="1"/>
</dbReference>
<evidence type="ECO:0000313" key="6">
    <source>
        <dbReference type="EMBL" id="QCI64410.1"/>
    </source>
</evidence>
<keyword evidence="2 4" id="KW-0732">Signal</keyword>
<dbReference type="InterPro" id="IPR028082">
    <property type="entry name" value="Peripla_BP_I"/>
</dbReference>
<dbReference type="OrthoDB" id="5794591at2"/>
<dbReference type="InterPro" id="IPR051010">
    <property type="entry name" value="BCAA_transport"/>
</dbReference>
<sequence>MKRILRTCVLAFGTLLAGVASAQMSDNVIKIGVLTDMSGPFSHQTGAGSVAAAQMAIDEFGGNIGGVPIVLVSADHQNKPDVGLNIARRWLDVEQVDAIVDLGSSAVALAVQELVKEKNRVVLFSGPGTDRLTNDSCSPNGIHWTYDTYATGRSMANAVSASGGTKWFFIGMDSAFGRSLVEVMTKTIATRGGQVVGTIWHPTGNNDYSSFIMQAQASGANVLVFANSGTDFVRAVKQAREFGIKGDTLRIVGPAITMVDILALGREDAEGLHYIDAFYWDLNDGTRQLAREFNRRRGSNPGQAHAGVYSAVRSYLKAIEAAKTDSAAAVLKNLHEMTISDNFTPSGRVRRDGRMMHEMYLMRAKGPADPSTAPWDAVSLVTRVAADDAFRPLAESACPLLR</sequence>
<dbReference type="AlphaFoldDB" id="A0A4D7B2V6"/>
<organism evidence="6 7">
    <name type="scientific">Phreatobacter stygius</name>
    <dbReference type="NCBI Taxonomy" id="1940610"/>
    <lineage>
        <taxon>Bacteria</taxon>
        <taxon>Pseudomonadati</taxon>
        <taxon>Pseudomonadota</taxon>
        <taxon>Alphaproteobacteria</taxon>
        <taxon>Hyphomicrobiales</taxon>
        <taxon>Phreatobacteraceae</taxon>
        <taxon>Phreatobacter</taxon>
    </lineage>
</organism>
<proteinExistence type="inferred from homology"/>
<dbReference type="EMBL" id="CP039690">
    <property type="protein sequence ID" value="QCI64410.1"/>
    <property type="molecule type" value="Genomic_DNA"/>
</dbReference>
<dbReference type="Gene3D" id="3.40.50.2300">
    <property type="match status" value="2"/>
</dbReference>
<keyword evidence="3" id="KW-0813">Transport</keyword>
<feature type="chain" id="PRO_5020189058" evidence="4">
    <location>
        <begin position="23"/>
        <end position="402"/>
    </location>
</feature>
<evidence type="ECO:0000256" key="4">
    <source>
        <dbReference type="SAM" id="SignalP"/>
    </source>
</evidence>
<reference evidence="6 7" key="1">
    <citation type="submission" date="2019-04" db="EMBL/GenBank/DDBJ databases">
        <title>Phreatobacter aquaticus sp. nov.</title>
        <authorList>
            <person name="Choi A."/>
        </authorList>
    </citation>
    <scope>NUCLEOTIDE SEQUENCE [LARGE SCALE GENOMIC DNA]</scope>
    <source>
        <strain evidence="6 7">KCTC 52518</strain>
    </source>
</reference>
<evidence type="ECO:0000313" key="7">
    <source>
        <dbReference type="Proteomes" id="UP000298781"/>
    </source>
</evidence>
<dbReference type="KEGG" id="pstg:E8M01_09300"/>
<comment type="similarity">
    <text evidence="1">Belongs to the leucine-binding protein family.</text>
</comment>
<dbReference type="PANTHER" id="PTHR30483:SF6">
    <property type="entry name" value="PERIPLASMIC BINDING PROTEIN OF ABC TRANSPORTER FOR NATURAL AMINO ACIDS"/>
    <property type="match status" value="1"/>
</dbReference>
<dbReference type="SUPFAM" id="SSF53822">
    <property type="entry name" value="Periplasmic binding protein-like I"/>
    <property type="match status" value="1"/>
</dbReference>
<dbReference type="InterPro" id="IPR028081">
    <property type="entry name" value="Leu-bd"/>
</dbReference>
<evidence type="ECO:0000256" key="1">
    <source>
        <dbReference type="ARBA" id="ARBA00010062"/>
    </source>
</evidence>
<dbReference type="Proteomes" id="UP000298781">
    <property type="component" value="Chromosome"/>
</dbReference>
<gene>
    <name evidence="6" type="ORF">E8M01_09300</name>
</gene>
<evidence type="ECO:0000259" key="5">
    <source>
        <dbReference type="Pfam" id="PF13458"/>
    </source>
</evidence>
<dbReference type="PANTHER" id="PTHR30483">
    <property type="entry name" value="LEUCINE-SPECIFIC-BINDING PROTEIN"/>
    <property type="match status" value="1"/>
</dbReference>
<keyword evidence="3" id="KW-0029">Amino-acid transport</keyword>
<name>A0A4D7B2V6_9HYPH</name>
<keyword evidence="7" id="KW-1185">Reference proteome</keyword>
<dbReference type="RefSeq" id="WP_136959864.1">
    <property type="nucleotide sequence ID" value="NZ_CP039690.1"/>
</dbReference>
<evidence type="ECO:0000256" key="2">
    <source>
        <dbReference type="ARBA" id="ARBA00022729"/>
    </source>
</evidence>
<dbReference type="GO" id="GO:0006865">
    <property type="term" value="P:amino acid transport"/>
    <property type="evidence" value="ECO:0007669"/>
    <property type="project" value="UniProtKB-KW"/>
</dbReference>
<dbReference type="Pfam" id="PF13458">
    <property type="entry name" value="Peripla_BP_6"/>
    <property type="match status" value="1"/>
</dbReference>
<evidence type="ECO:0000256" key="3">
    <source>
        <dbReference type="ARBA" id="ARBA00022970"/>
    </source>
</evidence>
<feature type="domain" description="Leucine-binding protein" evidence="5">
    <location>
        <begin position="29"/>
        <end position="365"/>
    </location>
</feature>